<name>A0ABY5GZ33_9GAMM</name>
<dbReference type="Proteomes" id="UP001059950">
    <property type="component" value="Chromosome"/>
</dbReference>
<dbReference type="Gene3D" id="3.30.70.580">
    <property type="entry name" value="Pseudouridine synthase I, catalytic domain, N-terminal subdomain"/>
    <property type="match status" value="1"/>
</dbReference>
<evidence type="ECO:0000256" key="5">
    <source>
        <dbReference type="ARBA" id="ARBA00037590"/>
    </source>
</evidence>
<proteinExistence type="inferred from homology"/>
<gene>
    <name evidence="9" type="ORF">KDX31_07915</name>
</gene>
<keyword evidence="10" id="KW-1185">Reference proteome</keyword>
<keyword evidence="2 6" id="KW-0694">RNA-binding</keyword>
<dbReference type="InterPro" id="IPR036986">
    <property type="entry name" value="S4_RNA-bd_sf"/>
</dbReference>
<dbReference type="InterPro" id="IPR018496">
    <property type="entry name" value="PsdUridine_synth_RsuA/RluB_CS"/>
</dbReference>
<dbReference type="Pfam" id="PF00849">
    <property type="entry name" value="PseudoU_synth_2"/>
    <property type="match status" value="1"/>
</dbReference>
<reference evidence="9" key="1">
    <citation type="submission" date="2021-04" db="EMBL/GenBank/DDBJ databases">
        <title>Oceanospirillales bacteria with DddD are important DMSP degraders in coastal seawater.</title>
        <authorList>
            <person name="Liu J."/>
        </authorList>
    </citation>
    <scope>NUCLEOTIDE SEQUENCE</scope>
    <source>
        <strain evidence="9">GY6</strain>
    </source>
</reference>
<dbReference type="SUPFAM" id="SSF55174">
    <property type="entry name" value="Alpha-L RNA-binding motif"/>
    <property type="match status" value="1"/>
</dbReference>
<keyword evidence="3 7" id="KW-0413">Isomerase</keyword>
<dbReference type="SUPFAM" id="SSF55120">
    <property type="entry name" value="Pseudouridine synthase"/>
    <property type="match status" value="1"/>
</dbReference>
<dbReference type="CDD" id="cd02553">
    <property type="entry name" value="PseudoU_synth_RsuA"/>
    <property type="match status" value="1"/>
</dbReference>
<dbReference type="EMBL" id="CP073344">
    <property type="protein sequence ID" value="UTW04912.1"/>
    <property type="molecule type" value="Genomic_DNA"/>
</dbReference>
<dbReference type="PANTHER" id="PTHR47683:SF4">
    <property type="entry name" value="PSEUDOURIDINE SYNTHASE"/>
    <property type="match status" value="1"/>
</dbReference>
<evidence type="ECO:0000256" key="1">
    <source>
        <dbReference type="ARBA" id="ARBA00008348"/>
    </source>
</evidence>
<comment type="similarity">
    <text evidence="1 7">Belongs to the pseudouridine synthase RsuA family.</text>
</comment>
<evidence type="ECO:0000256" key="2">
    <source>
        <dbReference type="ARBA" id="ARBA00022884"/>
    </source>
</evidence>
<accession>A0ABY5GZ33</accession>
<evidence type="ECO:0000256" key="7">
    <source>
        <dbReference type="RuleBase" id="RU003887"/>
    </source>
</evidence>
<protein>
    <recommendedName>
        <fullName evidence="7">Pseudouridine synthase</fullName>
        <ecNumber evidence="7">5.4.99.-</ecNumber>
    </recommendedName>
</protein>
<organism evidence="9 10">
    <name type="scientific">Amphritea atlantica</name>
    <dbReference type="NCBI Taxonomy" id="355243"/>
    <lineage>
        <taxon>Bacteria</taxon>
        <taxon>Pseudomonadati</taxon>
        <taxon>Pseudomonadota</taxon>
        <taxon>Gammaproteobacteria</taxon>
        <taxon>Oceanospirillales</taxon>
        <taxon>Oceanospirillaceae</taxon>
        <taxon>Amphritea</taxon>
    </lineage>
</organism>
<dbReference type="Gene3D" id="3.10.290.10">
    <property type="entry name" value="RNA-binding S4 domain"/>
    <property type="match status" value="1"/>
</dbReference>
<evidence type="ECO:0000313" key="9">
    <source>
        <dbReference type="EMBL" id="UTW04912.1"/>
    </source>
</evidence>
<dbReference type="InterPro" id="IPR050343">
    <property type="entry name" value="RsuA_PseudoU_synthase"/>
</dbReference>
<evidence type="ECO:0000256" key="4">
    <source>
        <dbReference type="ARBA" id="ARBA00036749"/>
    </source>
</evidence>
<sequence>MRLDKFICKSTEYALIEALELIENRLLMVNGSVVLEASHQVHKNSVVALDGKILTPRPSRYFMLNKPVDTICSNVDEKYPSVLNFLDVERVSELHIAGRLDADTTGLVLVTDDGHWSFNLTSPGNRCEKVYRVLLSRPIAPDAAQRFAEGILLQGEARLTHPARLQIIDPYTVLLTLTEGRFHQVKRMFSGIGNRVKSLHRQQIGSLNLDVDEGHWRSLTPAEVDALSVDD</sequence>
<dbReference type="NCBIfam" id="TIGR00093">
    <property type="entry name" value="pseudouridine synthase"/>
    <property type="match status" value="1"/>
</dbReference>
<evidence type="ECO:0000256" key="3">
    <source>
        <dbReference type="ARBA" id="ARBA00023235"/>
    </source>
</evidence>
<dbReference type="InterPro" id="IPR042092">
    <property type="entry name" value="PsdUridine_s_RsuA/RluB/E/F_cat"/>
</dbReference>
<dbReference type="InterPro" id="IPR006145">
    <property type="entry name" value="PsdUridine_synth_RsuA/RluA"/>
</dbReference>
<dbReference type="CDD" id="cd00165">
    <property type="entry name" value="S4"/>
    <property type="match status" value="1"/>
</dbReference>
<dbReference type="PROSITE" id="PS01149">
    <property type="entry name" value="PSI_RSU"/>
    <property type="match status" value="1"/>
</dbReference>
<dbReference type="InterPro" id="IPR000748">
    <property type="entry name" value="PsdUridine_synth_RsuA/RluB/E/F"/>
</dbReference>
<evidence type="ECO:0000256" key="6">
    <source>
        <dbReference type="PROSITE-ProRule" id="PRU00182"/>
    </source>
</evidence>
<dbReference type="InterPro" id="IPR020103">
    <property type="entry name" value="PsdUridine_synth_cat_dom_sf"/>
</dbReference>
<feature type="domain" description="Pseudouridine synthase RsuA/RluA-like" evidence="8">
    <location>
        <begin position="61"/>
        <end position="190"/>
    </location>
</feature>
<dbReference type="InterPro" id="IPR020094">
    <property type="entry name" value="TruA/RsuA/RluB/E/F_N"/>
</dbReference>
<dbReference type="PROSITE" id="PS50889">
    <property type="entry name" value="S4"/>
    <property type="match status" value="1"/>
</dbReference>
<dbReference type="Gene3D" id="3.30.70.1560">
    <property type="entry name" value="Alpha-L RNA-binding motif"/>
    <property type="match status" value="1"/>
</dbReference>
<comment type="catalytic activity">
    <reaction evidence="4">
        <text>uridine(516) in 16S rRNA = pseudouridine(516) in 16S rRNA</text>
        <dbReference type="Rhea" id="RHEA:38867"/>
        <dbReference type="Rhea" id="RHEA-COMP:10089"/>
        <dbReference type="Rhea" id="RHEA-COMP:10090"/>
        <dbReference type="ChEBI" id="CHEBI:65314"/>
        <dbReference type="ChEBI" id="CHEBI:65315"/>
        <dbReference type="EC" id="5.4.99.19"/>
    </reaction>
</comment>
<evidence type="ECO:0000313" key="10">
    <source>
        <dbReference type="Proteomes" id="UP001059950"/>
    </source>
</evidence>
<evidence type="ECO:0000259" key="8">
    <source>
        <dbReference type="Pfam" id="PF00849"/>
    </source>
</evidence>
<comment type="function">
    <text evidence="5">Responsible for synthesis of pseudouridine from uracil-516 in 16S ribosomal RNA.</text>
</comment>
<dbReference type="EC" id="5.4.99.-" evidence="7"/>
<dbReference type="PANTHER" id="PTHR47683">
    <property type="entry name" value="PSEUDOURIDINE SYNTHASE FAMILY PROTEIN-RELATED"/>
    <property type="match status" value="1"/>
</dbReference>